<organism evidence="8 9">
    <name type="scientific">Actinophytocola glycyrrhizae</name>
    <dbReference type="NCBI Taxonomy" id="2044873"/>
    <lineage>
        <taxon>Bacteria</taxon>
        <taxon>Bacillati</taxon>
        <taxon>Actinomycetota</taxon>
        <taxon>Actinomycetes</taxon>
        <taxon>Pseudonocardiales</taxon>
        <taxon>Pseudonocardiaceae</taxon>
    </lineage>
</organism>
<dbReference type="InterPro" id="IPR051784">
    <property type="entry name" value="Nod_factor_ABC_transporter"/>
</dbReference>
<feature type="domain" description="ABC-2 type transporter transmembrane" evidence="7">
    <location>
        <begin position="29"/>
        <end position="212"/>
    </location>
</feature>
<accession>A0ABV9S4R1</accession>
<dbReference type="EMBL" id="JBHSIS010000009">
    <property type="protein sequence ID" value="MFC4856107.1"/>
    <property type="molecule type" value="Genomic_DNA"/>
</dbReference>
<evidence type="ECO:0000313" key="9">
    <source>
        <dbReference type="Proteomes" id="UP001595859"/>
    </source>
</evidence>
<dbReference type="PRINTS" id="PR00164">
    <property type="entry name" value="ABC2TRNSPORT"/>
</dbReference>
<evidence type="ECO:0000256" key="6">
    <source>
        <dbReference type="SAM" id="Phobius"/>
    </source>
</evidence>
<keyword evidence="5" id="KW-0046">Antibiotic resistance</keyword>
<dbReference type="PIRSF" id="PIRSF006648">
    <property type="entry name" value="DrrB"/>
    <property type="match status" value="1"/>
</dbReference>
<dbReference type="PANTHER" id="PTHR43229:SF6">
    <property type="entry name" value="ABC-TYPE MULTIDRUG TRANSPORT SYSTEM, PERMEASE COMPONENT"/>
    <property type="match status" value="1"/>
</dbReference>
<dbReference type="RefSeq" id="WP_378058069.1">
    <property type="nucleotide sequence ID" value="NZ_JBHSIS010000009.1"/>
</dbReference>
<evidence type="ECO:0000256" key="2">
    <source>
        <dbReference type="ARBA" id="ARBA00022692"/>
    </source>
</evidence>
<sequence>MRPFRLLLVGGILSYRALFGWLSPWILIPSLLVTPLAQILLFVYIGRSAGVGDDGFFVIGNAVQYAAIPCLIGMTSTVVGDRLQGTLGIVFASPASRFALVIGRALPVMLNGLAVSLFGVLAGSALLGVEVDSRALAPIALAIVVSVVACTGLGLVNAAFGLRLRDTAIVSNLLYGILLLASGANIPRHVLPGWLAELGSWLPLTHGIEAARRLADGAALGDVRGLLATEVALGLGYGVLGVVMLRVFEVRSRDAASLERL</sequence>
<feature type="transmembrane region" description="Helical" evidence="6">
    <location>
        <begin position="135"/>
        <end position="156"/>
    </location>
</feature>
<dbReference type="Pfam" id="PF01061">
    <property type="entry name" value="ABC2_membrane"/>
    <property type="match status" value="1"/>
</dbReference>
<name>A0ABV9S4R1_9PSEU</name>
<feature type="transmembrane region" description="Helical" evidence="6">
    <location>
        <begin position="168"/>
        <end position="186"/>
    </location>
</feature>
<gene>
    <name evidence="8" type="ORF">ACFPCV_21605</name>
</gene>
<feature type="transmembrane region" description="Helical" evidence="6">
    <location>
        <begin position="57"/>
        <end position="79"/>
    </location>
</feature>
<evidence type="ECO:0000313" key="8">
    <source>
        <dbReference type="EMBL" id="MFC4856107.1"/>
    </source>
</evidence>
<comment type="subcellular location">
    <subcellularLocation>
        <location evidence="1">Membrane</location>
        <topology evidence="1">Multi-pass membrane protein</topology>
    </subcellularLocation>
</comment>
<feature type="transmembrane region" description="Helical" evidence="6">
    <location>
        <begin position="231"/>
        <end position="248"/>
    </location>
</feature>
<keyword evidence="4 6" id="KW-0472">Membrane</keyword>
<proteinExistence type="predicted"/>
<dbReference type="Proteomes" id="UP001595859">
    <property type="component" value="Unassembled WGS sequence"/>
</dbReference>
<evidence type="ECO:0000256" key="3">
    <source>
        <dbReference type="ARBA" id="ARBA00022989"/>
    </source>
</evidence>
<dbReference type="InterPro" id="IPR000412">
    <property type="entry name" value="ABC_2_transport"/>
</dbReference>
<evidence type="ECO:0000256" key="4">
    <source>
        <dbReference type="ARBA" id="ARBA00023136"/>
    </source>
</evidence>
<evidence type="ECO:0000256" key="1">
    <source>
        <dbReference type="ARBA" id="ARBA00004141"/>
    </source>
</evidence>
<feature type="transmembrane region" description="Helical" evidence="6">
    <location>
        <begin position="110"/>
        <end position="129"/>
    </location>
</feature>
<keyword evidence="3 6" id="KW-1133">Transmembrane helix</keyword>
<keyword evidence="2 6" id="KW-0812">Transmembrane</keyword>
<reference evidence="9" key="1">
    <citation type="journal article" date="2019" name="Int. J. Syst. Evol. Microbiol.">
        <title>The Global Catalogue of Microorganisms (GCM) 10K type strain sequencing project: providing services to taxonomists for standard genome sequencing and annotation.</title>
        <authorList>
            <consortium name="The Broad Institute Genomics Platform"/>
            <consortium name="The Broad Institute Genome Sequencing Center for Infectious Disease"/>
            <person name="Wu L."/>
            <person name="Ma J."/>
        </authorList>
    </citation>
    <scope>NUCLEOTIDE SEQUENCE [LARGE SCALE GENOMIC DNA]</scope>
    <source>
        <strain evidence="9">ZS-22-S1</strain>
    </source>
</reference>
<keyword evidence="9" id="KW-1185">Reference proteome</keyword>
<evidence type="ECO:0000259" key="7">
    <source>
        <dbReference type="Pfam" id="PF01061"/>
    </source>
</evidence>
<comment type="caution">
    <text evidence="8">The sequence shown here is derived from an EMBL/GenBank/DDBJ whole genome shotgun (WGS) entry which is preliminary data.</text>
</comment>
<dbReference type="InterPro" id="IPR013525">
    <property type="entry name" value="ABC2_TM"/>
</dbReference>
<protein>
    <submittedName>
        <fullName evidence="8">ABC transporter permease</fullName>
    </submittedName>
</protein>
<feature type="transmembrane region" description="Helical" evidence="6">
    <location>
        <begin position="26"/>
        <end position="45"/>
    </location>
</feature>
<dbReference type="PANTHER" id="PTHR43229">
    <property type="entry name" value="NODULATION PROTEIN J"/>
    <property type="match status" value="1"/>
</dbReference>
<evidence type="ECO:0000256" key="5">
    <source>
        <dbReference type="ARBA" id="ARBA00023251"/>
    </source>
</evidence>